<dbReference type="Proteomes" id="UP001231189">
    <property type="component" value="Unassembled WGS sequence"/>
</dbReference>
<dbReference type="PANTHER" id="PTHR33170">
    <property type="entry name" value="DUF4283 DOMAIN-CONTAINING PROTEIN-RELATED"/>
    <property type="match status" value="1"/>
</dbReference>
<dbReference type="AlphaFoldDB" id="A0AAD8QQ44"/>
<comment type="caution">
    <text evidence="4">The sequence shown here is derived from an EMBL/GenBank/DDBJ whole genome shotgun (WGS) entry which is preliminary data.</text>
</comment>
<dbReference type="Pfam" id="PF00098">
    <property type="entry name" value="zf-CCHC"/>
    <property type="match status" value="1"/>
</dbReference>
<dbReference type="Gene3D" id="4.10.60.10">
    <property type="entry name" value="Zinc finger, CCHC-type"/>
    <property type="match status" value="1"/>
</dbReference>
<feature type="compositionally biased region" description="Basic and acidic residues" evidence="2">
    <location>
        <begin position="208"/>
        <end position="225"/>
    </location>
</feature>
<feature type="compositionally biased region" description="Low complexity" evidence="2">
    <location>
        <begin position="196"/>
        <end position="207"/>
    </location>
</feature>
<dbReference type="InterPro" id="IPR036875">
    <property type="entry name" value="Znf_CCHC_sf"/>
</dbReference>
<dbReference type="SMART" id="SM00343">
    <property type="entry name" value="ZnF_C2HC"/>
    <property type="match status" value="2"/>
</dbReference>
<dbReference type="GO" id="GO:0003676">
    <property type="term" value="F:nucleic acid binding"/>
    <property type="evidence" value="ECO:0007669"/>
    <property type="project" value="InterPro"/>
</dbReference>
<name>A0AAD8QQ44_LOLMU</name>
<dbReference type="SUPFAM" id="SSF57756">
    <property type="entry name" value="Retrovirus zinc finger-like domains"/>
    <property type="match status" value="1"/>
</dbReference>
<gene>
    <name evidence="4" type="ORF">QYE76_030295</name>
</gene>
<organism evidence="4 5">
    <name type="scientific">Lolium multiflorum</name>
    <name type="common">Italian ryegrass</name>
    <name type="synonym">Lolium perenne subsp. multiflorum</name>
    <dbReference type="NCBI Taxonomy" id="4521"/>
    <lineage>
        <taxon>Eukaryota</taxon>
        <taxon>Viridiplantae</taxon>
        <taxon>Streptophyta</taxon>
        <taxon>Embryophyta</taxon>
        <taxon>Tracheophyta</taxon>
        <taxon>Spermatophyta</taxon>
        <taxon>Magnoliopsida</taxon>
        <taxon>Liliopsida</taxon>
        <taxon>Poales</taxon>
        <taxon>Poaceae</taxon>
        <taxon>BOP clade</taxon>
        <taxon>Pooideae</taxon>
        <taxon>Poodae</taxon>
        <taxon>Poeae</taxon>
        <taxon>Poeae Chloroplast Group 2 (Poeae type)</taxon>
        <taxon>Loliodinae</taxon>
        <taxon>Loliinae</taxon>
        <taxon>Lolium</taxon>
    </lineage>
</organism>
<keyword evidence="5" id="KW-1185">Reference proteome</keyword>
<evidence type="ECO:0000313" key="4">
    <source>
        <dbReference type="EMBL" id="KAK1606622.1"/>
    </source>
</evidence>
<dbReference type="GO" id="GO:0008270">
    <property type="term" value="F:zinc ion binding"/>
    <property type="evidence" value="ECO:0007669"/>
    <property type="project" value="UniProtKB-KW"/>
</dbReference>
<feature type="compositionally biased region" description="Low complexity" evidence="2">
    <location>
        <begin position="24"/>
        <end position="35"/>
    </location>
</feature>
<evidence type="ECO:0000313" key="5">
    <source>
        <dbReference type="Proteomes" id="UP001231189"/>
    </source>
</evidence>
<keyword evidence="1" id="KW-0862">Zinc</keyword>
<feature type="region of interest" description="Disordered" evidence="2">
    <location>
        <begin position="1"/>
        <end position="50"/>
    </location>
</feature>
<keyword evidence="1" id="KW-0479">Metal-binding</keyword>
<feature type="compositionally biased region" description="Pro residues" evidence="2">
    <location>
        <begin position="185"/>
        <end position="195"/>
    </location>
</feature>
<protein>
    <recommendedName>
        <fullName evidence="3">CCHC-type domain-containing protein</fullName>
    </recommendedName>
</protein>
<evidence type="ECO:0000256" key="2">
    <source>
        <dbReference type="SAM" id="MobiDB-lite"/>
    </source>
</evidence>
<keyword evidence="1" id="KW-0863">Zinc-finger</keyword>
<dbReference type="PROSITE" id="PS50158">
    <property type="entry name" value="ZF_CCHC"/>
    <property type="match status" value="1"/>
</dbReference>
<feature type="compositionally biased region" description="Basic and acidic residues" evidence="2">
    <location>
        <begin position="513"/>
        <end position="535"/>
    </location>
</feature>
<dbReference type="InterPro" id="IPR001878">
    <property type="entry name" value="Znf_CCHC"/>
</dbReference>
<accession>A0AAD8QQ44</accession>
<evidence type="ECO:0000259" key="3">
    <source>
        <dbReference type="PROSITE" id="PS50158"/>
    </source>
</evidence>
<reference evidence="4" key="1">
    <citation type="submission" date="2023-07" db="EMBL/GenBank/DDBJ databases">
        <title>A chromosome-level genome assembly of Lolium multiflorum.</title>
        <authorList>
            <person name="Chen Y."/>
            <person name="Copetti D."/>
            <person name="Kolliker R."/>
            <person name="Studer B."/>
        </authorList>
    </citation>
    <scope>NUCLEOTIDE SEQUENCE</scope>
    <source>
        <strain evidence="4">02402/16</strain>
        <tissue evidence="4">Leaf</tissue>
    </source>
</reference>
<feature type="compositionally biased region" description="Basic and acidic residues" evidence="2">
    <location>
        <begin position="7"/>
        <end position="16"/>
    </location>
</feature>
<feature type="domain" description="CCHC-type" evidence="3">
    <location>
        <begin position="261"/>
        <end position="275"/>
    </location>
</feature>
<proteinExistence type="predicted"/>
<feature type="compositionally biased region" description="Low complexity" evidence="2">
    <location>
        <begin position="237"/>
        <end position="248"/>
    </location>
</feature>
<feature type="region of interest" description="Disordered" evidence="2">
    <location>
        <begin position="101"/>
        <end position="121"/>
    </location>
</feature>
<feature type="region of interest" description="Disordered" evidence="2">
    <location>
        <begin position="183"/>
        <end position="248"/>
    </location>
</feature>
<dbReference type="EMBL" id="JAUUTY010000007">
    <property type="protein sequence ID" value="KAK1606622.1"/>
    <property type="molecule type" value="Genomic_DNA"/>
</dbReference>
<sequence>MSPYTVRPREECRRSDFATPPSPTSRASSVSTPPSLRGSQIAPQRSPRLDNLLRPLPRAARRLTLAFTDHGEEDEAGCCKAATLPGFVSQSALRFPASTSAGGMDWIRPPSSQEEERRPASDHQVHWFIDSFFSEAGSDCGIGAQEFQAQAKVSGRLLFGSRQCPPISSATFDAVGRDKCSWAPFKPPGMAPVPWPQQQQQQQAPPKQNKDNKAQKHQQKEKEVVKAAGFDGKSQDGASVTSTSSGSTATGKLEQYAEVICYNCGEPGHHKAACPAPKSCFICGSLEHEVDVCPVKKQPQQLAKFVGSAASGLGFYHIELPFQTIINPAPTHHNIALVYIDQGEVTKEELYQGLAKIYRTNWPWQIRMLDEWNYLVKFPPHLNVEEIAGYPSFGLPKENVFVKVHVWSGVMDYYADLEEVWLQIRGLNQEWCKWPILMQFVTAFAIMVDVDWHGMFKTFYEVVRVKIKCRDHSKIPSSRIFEVQGVLFQMRFAVEGPTSVVNLEEGENNIHPPHPDPDDKERDQENEGDTLKENDVMDTEITQSLQQAKLLLEAHVLT</sequence>
<feature type="region of interest" description="Disordered" evidence="2">
    <location>
        <begin position="504"/>
        <end position="536"/>
    </location>
</feature>
<dbReference type="PANTHER" id="PTHR33170:SF49">
    <property type="entry name" value="DUF4283 DOMAIN-CONTAINING PROTEIN"/>
    <property type="match status" value="1"/>
</dbReference>
<evidence type="ECO:0000256" key="1">
    <source>
        <dbReference type="PROSITE-ProRule" id="PRU00047"/>
    </source>
</evidence>